<feature type="non-terminal residue" evidence="2">
    <location>
        <position position="80"/>
    </location>
</feature>
<keyword evidence="1" id="KW-1133">Transmembrane helix</keyword>
<name>X1JZ10_9ZZZZ</name>
<sequence>MRTNIKKFTLSILLCGIGMWIVAGLWHNLIMANLYKDVHATHDGIGLLLVAYFVLAGFMAYLYPFIYKGKKTVIDGLKFG</sequence>
<keyword evidence="1" id="KW-0812">Transmembrane</keyword>
<feature type="transmembrane region" description="Helical" evidence="1">
    <location>
        <begin position="44"/>
        <end position="63"/>
    </location>
</feature>
<proteinExistence type="predicted"/>
<dbReference type="AlphaFoldDB" id="X1JZ10"/>
<protein>
    <submittedName>
        <fullName evidence="2">Uncharacterized protein</fullName>
    </submittedName>
</protein>
<evidence type="ECO:0000313" key="2">
    <source>
        <dbReference type="EMBL" id="GAH99412.1"/>
    </source>
</evidence>
<comment type="caution">
    <text evidence="2">The sequence shown here is derived from an EMBL/GenBank/DDBJ whole genome shotgun (WGS) entry which is preliminary data.</text>
</comment>
<gene>
    <name evidence="2" type="ORF">S03H2_69689</name>
</gene>
<keyword evidence="1" id="KW-0472">Membrane</keyword>
<reference evidence="2" key="1">
    <citation type="journal article" date="2014" name="Front. Microbiol.">
        <title>High frequency of phylogenetically diverse reductive dehalogenase-homologous genes in deep subseafloor sedimentary metagenomes.</title>
        <authorList>
            <person name="Kawai M."/>
            <person name="Futagami T."/>
            <person name="Toyoda A."/>
            <person name="Takaki Y."/>
            <person name="Nishi S."/>
            <person name="Hori S."/>
            <person name="Arai W."/>
            <person name="Tsubouchi T."/>
            <person name="Morono Y."/>
            <person name="Uchiyama I."/>
            <person name="Ito T."/>
            <person name="Fujiyama A."/>
            <person name="Inagaki F."/>
            <person name="Takami H."/>
        </authorList>
    </citation>
    <scope>NUCLEOTIDE SEQUENCE</scope>
    <source>
        <strain evidence="2">Expedition CK06-06</strain>
    </source>
</reference>
<accession>X1JZ10</accession>
<feature type="transmembrane region" description="Helical" evidence="1">
    <location>
        <begin position="12"/>
        <end position="32"/>
    </location>
</feature>
<organism evidence="2">
    <name type="scientific">marine sediment metagenome</name>
    <dbReference type="NCBI Taxonomy" id="412755"/>
    <lineage>
        <taxon>unclassified sequences</taxon>
        <taxon>metagenomes</taxon>
        <taxon>ecological metagenomes</taxon>
    </lineage>
</organism>
<dbReference type="EMBL" id="BARU01046111">
    <property type="protein sequence ID" value="GAH99412.1"/>
    <property type="molecule type" value="Genomic_DNA"/>
</dbReference>
<evidence type="ECO:0000256" key="1">
    <source>
        <dbReference type="SAM" id="Phobius"/>
    </source>
</evidence>